<dbReference type="PANTHER" id="PTHR44169:SF6">
    <property type="entry name" value="NADPH-DEPENDENT 1-ACYLDIHYDROXYACETONE PHOSPHATE REDUCTASE"/>
    <property type="match status" value="1"/>
</dbReference>
<dbReference type="PANTHER" id="PTHR44169">
    <property type="entry name" value="NADPH-DEPENDENT 1-ACYLDIHYDROXYACETONE PHOSPHATE REDUCTASE"/>
    <property type="match status" value="1"/>
</dbReference>
<protein>
    <submittedName>
        <fullName evidence="3">Short-chain dehydrogenase dltE</fullName>
    </submittedName>
</protein>
<sequence length="248" mass="26191">MQLTDNVIFITGGASGIGRGLAEAFHKLGNQVIIAGRRAALLDEVTQANPGMASFVLDINDPAHIASVAAQAIEQFPKLNVLINNAGMMPFDNVANPIDDDMAKAQLTTNLLGPIRVTSAFIEHLKAQPRATIVYNSSALAFAPLAPAAVYSATKAGLHSFALSQRFMLRNTSVTVQEIAPPWVETDLTEAKGGMPLAAFISEAMRQLATEAEEIVVGDAATLRNNAGPNEHALVNGFNAQMVQIFGG</sequence>
<dbReference type="Pfam" id="PF00106">
    <property type="entry name" value="adh_short"/>
    <property type="match status" value="1"/>
</dbReference>
<dbReference type="PROSITE" id="PS00061">
    <property type="entry name" value="ADH_SHORT"/>
    <property type="match status" value="1"/>
</dbReference>
<dbReference type="InterPro" id="IPR002347">
    <property type="entry name" value="SDR_fam"/>
</dbReference>
<dbReference type="AlphaFoldDB" id="A0A3G9GBT3"/>
<dbReference type="EMBL" id="AP018829">
    <property type="protein sequence ID" value="BBF82694.1"/>
    <property type="molecule type" value="Genomic_DNA"/>
</dbReference>
<evidence type="ECO:0000313" key="4">
    <source>
        <dbReference type="Proteomes" id="UP000278756"/>
    </source>
</evidence>
<dbReference type="GO" id="GO:0016491">
    <property type="term" value="F:oxidoreductase activity"/>
    <property type="evidence" value="ECO:0007669"/>
    <property type="project" value="UniProtKB-KW"/>
</dbReference>
<dbReference type="OrthoDB" id="9810734at2"/>
<dbReference type="Proteomes" id="UP000278756">
    <property type="component" value="Plasmid pASEM-1"/>
</dbReference>
<gene>
    <name evidence="3" type="ORF">EM6_3335</name>
</gene>
<proteinExistence type="inferred from homology"/>
<keyword evidence="3" id="KW-0614">Plasmid</keyword>
<comment type="similarity">
    <text evidence="1">Belongs to the short-chain dehydrogenases/reductases (SDR) family.</text>
</comment>
<dbReference type="Gene3D" id="3.40.50.720">
    <property type="entry name" value="NAD(P)-binding Rossmann-like Domain"/>
    <property type="match status" value="1"/>
</dbReference>
<dbReference type="SUPFAM" id="SSF51735">
    <property type="entry name" value="NAD(P)-binding Rossmann-fold domains"/>
    <property type="match status" value="1"/>
</dbReference>
<name>A0A3G9GBT3_9CAUL</name>
<geneLocation type="plasmid" evidence="4">
    <name>pasem-1 dna</name>
</geneLocation>
<evidence type="ECO:0000313" key="3">
    <source>
        <dbReference type="EMBL" id="BBF82694.1"/>
    </source>
</evidence>
<dbReference type="InterPro" id="IPR020904">
    <property type="entry name" value="Sc_DH/Rdtase_CS"/>
</dbReference>
<keyword evidence="2" id="KW-0560">Oxidoreductase</keyword>
<reference evidence="4" key="2">
    <citation type="journal article" date="2017" name="Plant Physiol. Biochem.">
        <title>Differential oxidative and antioxidative response of duckweed Lemna minor toward plant growth promoting/inhibiting bacteria.</title>
        <authorList>
            <person name="Ishizawa H."/>
            <person name="Kuroda M."/>
            <person name="Morikawa M."/>
            <person name="Ike M."/>
        </authorList>
    </citation>
    <scope>NUCLEOTIDE SEQUENCE [LARGE SCALE GENOMIC DNA]</scope>
    <source>
        <strain evidence="4">M6</strain>
    </source>
</reference>
<dbReference type="PRINTS" id="PR00081">
    <property type="entry name" value="GDHRDH"/>
</dbReference>
<dbReference type="InterPro" id="IPR036291">
    <property type="entry name" value="NAD(P)-bd_dom_sf"/>
</dbReference>
<dbReference type="RefSeq" id="WP_126424318.1">
    <property type="nucleotide sequence ID" value="NZ_AP018829.1"/>
</dbReference>
<organism evidence="3 4">
    <name type="scientific">Asticcacaulis excentricus</name>
    <dbReference type="NCBI Taxonomy" id="78587"/>
    <lineage>
        <taxon>Bacteria</taxon>
        <taxon>Pseudomonadati</taxon>
        <taxon>Pseudomonadota</taxon>
        <taxon>Alphaproteobacteria</taxon>
        <taxon>Caulobacterales</taxon>
        <taxon>Caulobacteraceae</taxon>
        <taxon>Asticcacaulis</taxon>
    </lineage>
</organism>
<evidence type="ECO:0000256" key="1">
    <source>
        <dbReference type="ARBA" id="ARBA00006484"/>
    </source>
</evidence>
<evidence type="ECO:0000256" key="2">
    <source>
        <dbReference type="ARBA" id="ARBA00023002"/>
    </source>
</evidence>
<accession>A0A3G9GBT3</accession>
<reference evidence="4" key="1">
    <citation type="journal article" date="2017" name="Biotechnol. Biofuels">
        <title>Evaluation of environmental bacterial communities as a factor affecting the growth of duckweed Lemna minor.</title>
        <authorList>
            <person name="Ishizawa H."/>
            <person name="Kuroda M."/>
            <person name="Morikawa M."/>
            <person name="Ike M."/>
        </authorList>
    </citation>
    <scope>NUCLEOTIDE SEQUENCE [LARGE SCALE GENOMIC DNA]</scope>
    <source>
        <strain evidence="4">M6</strain>
    </source>
</reference>